<gene>
    <name evidence="1" type="ORF">SAMN04488589_0450</name>
</gene>
<dbReference type="EMBL" id="FNCA01000001">
    <property type="protein sequence ID" value="SDF35642.1"/>
    <property type="molecule type" value="Genomic_DNA"/>
</dbReference>
<protein>
    <recommendedName>
        <fullName evidence="3">DUF1641 domain-containing protein</fullName>
    </recommendedName>
</protein>
<keyword evidence="2" id="KW-1185">Reference proteome</keyword>
<dbReference type="InterPro" id="IPR012440">
    <property type="entry name" value="DUF1641"/>
</dbReference>
<evidence type="ECO:0008006" key="3">
    <source>
        <dbReference type="Google" id="ProtNLM"/>
    </source>
</evidence>
<organism evidence="1 2">
    <name type="scientific">Methanolobus vulcani</name>
    <dbReference type="NCBI Taxonomy" id="38026"/>
    <lineage>
        <taxon>Archaea</taxon>
        <taxon>Methanobacteriati</taxon>
        <taxon>Methanobacteriota</taxon>
        <taxon>Stenosarchaea group</taxon>
        <taxon>Methanomicrobia</taxon>
        <taxon>Methanosarcinales</taxon>
        <taxon>Methanosarcinaceae</taxon>
        <taxon>Methanolobus</taxon>
    </lineage>
</organism>
<evidence type="ECO:0000313" key="2">
    <source>
        <dbReference type="Proteomes" id="UP000199259"/>
    </source>
</evidence>
<dbReference type="Pfam" id="PF07849">
    <property type="entry name" value="DUF1641"/>
    <property type="match status" value="1"/>
</dbReference>
<dbReference type="AlphaFoldDB" id="A0A7Z7AUN7"/>
<comment type="caution">
    <text evidence="1">The sequence shown here is derived from an EMBL/GenBank/DDBJ whole genome shotgun (WGS) entry which is preliminary data.</text>
</comment>
<proteinExistence type="predicted"/>
<evidence type="ECO:0000313" key="1">
    <source>
        <dbReference type="EMBL" id="SDF35642.1"/>
    </source>
</evidence>
<accession>A0A7Z7AUN7</accession>
<reference evidence="1 2" key="1">
    <citation type="submission" date="2016-10" db="EMBL/GenBank/DDBJ databases">
        <authorList>
            <person name="Varghese N."/>
            <person name="Submissions S."/>
        </authorList>
    </citation>
    <scope>NUCLEOTIDE SEQUENCE [LARGE SCALE GENOMIC DNA]</scope>
    <source>
        <strain evidence="1 2">PL 12/M</strain>
    </source>
</reference>
<sequence>MSDENLMNQISGVEIRPADVEAVLDLIRTARILQDYINDQTAHGIADLTSTVLKLTNAIMCTDLIEVMERAVQDPELDKAILNPPKVGLAGMLKQMGDEDFQKGMGVMLTLVKAIGRAAEE</sequence>
<name>A0A7Z7AUN7_9EURY</name>
<dbReference type="Proteomes" id="UP000199259">
    <property type="component" value="Unassembled WGS sequence"/>
</dbReference>
<dbReference type="RefSeq" id="WP_238380687.1">
    <property type="nucleotide sequence ID" value="NZ_FNCA01000001.1"/>
</dbReference>